<dbReference type="Proteomes" id="UP000002279">
    <property type="component" value="Unplaced"/>
</dbReference>
<keyword evidence="17" id="KW-1185">Reference proteome</keyword>
<keyword evidence="11" id="KW-0325">Glycoprotein</keyword>
<dbReference type="SUPFAM" id="SSF81321">
    <property type="entry name" value="Family A G protein-coupled receptor-like"/>
    <property type="match status" value="1"/>
</dbReference>
<dbReference type="PANTHER" id="PTHR24242:SF227">
    <property type="entry name" value="OLFACTORY RECEPTOR"/>
    <property type="match status" value="1"/>
</dbReference>
<dbReference type="GeneTree" id="ENSGT00940000164017"/>
<feature type="transmembrane region" description="Helical" evidence="14">
    <location>
        <begin position="30"/>
        <end position="51"/>
    </location>
</feature>
<evidence type="ECO:0000256" key="6">
    <source>
        <dbReference type="ARBA" id="ARBA00022989"/>
    </source>
</evidence>
<dbReference type="InterPro" id="IPR017452">
    <property type="entry name" value="GPCR_Rhodpsn_7TM"/>
</dbReference>
<feature type="transmembrane region" description="Helical" evidence="14">
    <location>
        <begin position="279"/>
        <end position="298"/>
    </location>
</feature>
<evidence type="ECO:0000256" key="13">
    <source>
        <dbReference type="RuleBase" id="RU000688"/>
    </source>
</evidence>
<evidence type="ECO:0000256" key="7">
    <source>
        <dbReference type="ARBA" id="ARBA00023040"/>
    </source>
</evidence>
<accession>A0A6I8MXT6</accession>
<keyword evidence="12 13" id="KW-0807">Transducer</keyword>
<keyword evidence="9" id="KW-1015">Disulfide bond</keyword>
<dbReference type="GO" id="GO:0005886">
    <property type="term" value="C:plasma membrane"/>
    <property type="evidence" value="ECO:0007669"/>
    <property type="project" value="UniProtKB-SubCell"/>
</dbReference>
<evidence type="ECO:0000256" key="2">
    <source>
        <dbReference type="ARBA" id="ARBA00022475"/>
    </source>
</evidence>
<dbReference type="Ensembl" id="ENSOANT00000028687.2">
    <property type="protein sequence ID" value="ENSOANP00000033526.1"/>
    <property type="gene ID" value="ENSOANG00000019585.2"/>
</dbReference>
<name>A0A6I8MXT6_ORNAN</name>
<dbReference type="InParanoid" id="A0A6I8MXT6"/>
<organism evidence="16 17">
    <name type="scientific">Ornithorhynchus anatinus</name>
    <name type="common">Duckbill platypus</name>
    <dbReference type="NCBI Taxonomy" id="9258"/>
    <lineage>
        <taxon>Eukaryota</taxon>
        <taxon>Metazoa</taxon>
        <taxon>Chordata</taxon>
        <taxon>Craniata</taxon>
        <taxon>Vertebrata</taxon>
        <taxon>Euteleostomi</taxon>
        <taxon>Mammalia</taxon>
        <taxon>Monotremata</taxon>
        <taxon>Ornithorhynchidae</taxon>
        <taxon>Ornithorhynchus</taxon>
    </lineage>
</organism>
<keyword evidence="5 14" id="KW-0552">Olfaction</keyword>
<reference evidence="16" key="2">
    <citation type="submission" date="2025-09" db="UniProtKB">
        <authorList>
            <consortium name="Ensembl"/>
        </authorList>
    </citation>
    <scope>IDENTIFICATION</scope>
    <source>
        <strain evidence="16">Glennie</strain>
    </source>
</reference>
<feature type="transmembrane region" description="Helical" evidence="14">
    <location>
        <begin position="244"/>
        <end position="267"/>
    </location>
</feature>
<evidence type="ECO:0000313" key="17">
    <source>
        <dbReference type="Proteomes" id="UP000002279"/>
    </source>
</evidence>
<evidence type="ECO:0000256" key="11">
    <source>
        <dbReference type="ARBA" id="ARBA00023180"/>
    </source>
</evidence>
<dbReference type="InterPro" id="IPR050939">
    <property type="entry name" value="Olfactory_GPCR1"/>
</dbReference>
<dbReference type="FunCoup" id="A0A6I8MXT6">
    <property type="interactions" value="192"/>
</dbReference>
<evidence type="ECO:0000256" key="4">
    <source>
        <dbReference type="ARBA" id="ARBA00022692"/>
    </source>
</evidence>
<comment type="subcellular location">
    <subcellularLocation>
        <location evidence="1 14">Cell membrane</location>
        <topology evidence="1 14">Multi-pass membrane protein</topology>
    </subcellularLocation>
</comment>
<dbReference type="GO" id="GO:0004984">
    <property type="term" value="F:olfactory receptor activity"/>
    <property type="evidence" value="ECO:0007669"/>
    <property type="project" value="InterPro"/>
</dbReference>
<evidence type="ECO:0000256" key="14">
    <source>
        <dbReference type="RuleBase" id="RU363047"/>
    </source>
</evidence>
<feature type="transmembrane region" description="Helical" evidence="14">
    <location>
        <begin position="95"/>
        <end position="124"/>
    </location>
</feature>
<dbReference type="Gene3D" id="1.20.1070.10">
    <property type="entry name" value="Rhodopsin 7-helix transmembrane proteins"/>
    <property type="match status" value="1"/>
</dbReference>
<keyword evidence="6 14" id="KW-1133">Transmembrane helix</keyword>
<dbReference type="CDD" id="cd15913">
    <property type="entry name" value="7tmA_OR11G-like"/>
    <property type="match status" value="1"/>
</dbReference>
<feature type="transmembrane region" description="Helical" evidence="14">
    <location>
        <begin position="63"/>
        <end position="80"/>
    </location>
</feature>
<dbReference type="PANTHER" id="PTHR24242">
    <property type="entry name" value="G-PROTEIN COUPLED RECEPTOR"/>
    <property type="match status" value="1"/>
</dbReference>
<dbReference type="InterPro" id="IPR000725">
    <property type="entry name" value="Olfact_rcpt"/>
</dbReference>
<keyword evidence="7 13" id="KW-0297">G-protein coupled receptor</keyword>
<evidence type="ECO:0000313" key="16">
    <source>
        <dbReference type="Ensembl" id="ENSOANP00000033526.1"/>
    </source>
</evidence>
<protein>
    <recommendedName>
        <fullName evidence="14">Olfactory receptor</fullName>
    </recommendedName>
</protein>
<keyword evidence="10 13" id="KW-0675">Receptor</keyword>
<dbReference type="PROSITE" id="PS50262">
    <property type="entry name" value="G_PROTEIN_RECEP_F1_2"/>
    <property type="match status" value="1"/>
</dbReference>
<dbReference type="OMA" id="MTTKFCS"/>
<dbReference type="AlphaFoldDB" id="A0A6I8MXT6"/>
<evidence type="ECO:0000256" key="1">
    <source>
        <dbReference type="ARBA" id="ARBA00004651"/>
    </source>
</evidence>
<reference evidence="16" key="1">
    <citation type="submission" date="2025-08" db="UniProtKB">
        <authorList>
            <consortium name="Ensembl"/>
        </authorList>
    </citation>
    <scope>IDENTIFICATION</scope>
    <source>
        <strain evidence="16">Glennie</strain>
    </source>
</reference>
<dbReference type="PROSITE" id="PS00237">
    <property type="entry name" value="G_PROTEIN_RECEP_F1_1"/>
    <property type="match status" value="1"/>
</dbReference>
<dbReference type="FunFam" id="1.20.1070.10:FF:000001">
    <property type="entry name" value="Olfactory receptor"/>
    <property type="match status" value="1"/>
</dbReference>
<dbReference type="InterPro" id="IPR000276">
    <property type="entry name" value="GPCR_Rhodpsn"/>
</dbReference>
<evidence type="ECO:0000256" key="9">
    <source>
        <dbReference type="ARBA" id="ARBA00023157"/>
    </source>
</evidence>
<feature type="domain" description="G-protein coupled receptors family 1 profile" evidence="15">
    <location>
        <begin position="45"/>
        <end position="296"/>
    </location>
</feature>
<feature type="transmembrane region" description="Helical" evidence="14">
    <location>
        <begin position="211"/>
        <end position="232"/>
    </location>
</feature>
<keyword evidence="3 14" id="KW-0716">Sensory transduction</keyword>
<dbReference type="PRINTS" id="PR00245">
    <property type="entry name" value="OLFACTORYR"/>
</dbReference>
<keyword evidence="4 13" id="KW-0812">Transmembrane</keyword>
<dbReference type="PRINTS" id="PR00237">
    <property type="entry name" value="GPCRRHODOPSN"/>
</dbReference>
<keyword evidence="2 14" id="KW-1003">Cell membrane</keyword>
<comment type="similarity">
    <text evidence="13">Belongs to the G-protein coupled receptor 1 family.</text>
</comment>
<sequence>MTLPGSGNFSGSSNGFILLGFPSRREIRPLLFSLFSASYALTLLGNGAIVCAVRRDHRLHTPMYLLLGGFAFLEICYVNSDVPNMLANIFSETKAISLAGCFLQFYCFFSLGTTECLFLSVMAFDRFLAICRPLRYPSVMTKRSCAHLVISCWAGGFLWFLLPVYLVARLPFCGPNVIDHFLCDLGPLLALAAACSPIPGTVLICGLMSSLLIFATLLFILGSYALVLRAVLRVPSAAGRRKAFSTCGSHLAVVALFYGSVMVTYVSPGAGQTEGMEKFTTLFYSVLTPLCNPLIYSLRNQEMKNALRAGLGRGWVLSGWTLGWGTGRAGSQK</sequence>
<feature type="transmembrane region" description="Helical" evidence="14">
    <location>
        <begin position="145"/>
        <end position="168"/>
    </location>
</feature>
<dbReference type="GO" id="GO:0004930">
    <property type="term" value="F:G protein-coupled receptor activity"/>
    <property type="evidence" value="ECO:0007669"/>
    <property type="project" value="UniProtKB-KW"/>
</dbReference>
<evidence type="ECO:0000256" key="12">
    <source>
        <dbReference type="ARBA" id="ARBA00023224"/>
    </source>
</evidence>
<proteinExistence type="inferred from homology"/>
<evidence type="ECO:0000256" key="10">
    <source>
        <dbReference type="ARBA" id="ARBA00023170"/>
    </source>
</evidence>
<evidence type="ECO:0000259" key="15">
    <source>
        <dbReference type="PROSITE" id="PS50262"/>
    </source>
</evidence>
<dbReference type="Bgee" id="ENSOANG00000019585">
    <property type="expression patterns" value="Expressed in heart and 6 other cell types or tissues"/>
</dbReference>
<keyword evidence="8 14" id="KW-0472">Membrane</keyword>
<dbReference type="Pfam" id="PF13853">
    <property type="entry name" value="7tm_4"/>
    <property type="match status" value="1"/>
</dbReference>
<evidence type="ECO:0000256" key="3">
    <source>
        <dbReference type="ARBA" id="ARBA00022606"/>
    </source>
</evidence>
<evidence type="ECO:0000256" key="8">
    <source>
        <dbReference type="ARBA" id="ARBA00023136"/>
    </source>
</evidence>
<evidence type="ECO:0000256" key="5">
    <source>
        <dbReference type="ARBA" id="ARBA00022725"/>
    </source>
</evidence>